<dbReference type="InterPro" id="IPR050409">
    <property type="entry name" value="E3_ubiq-protein_ligase"/>
</dbReference>
<dbReference type="Proteomes" id="UP000481153">
    <property type="component" value="Unassembled WGS sequence"/>
</dbReference>
<sequence length="682" mass="77382">MDSNVPIYLGAGFGVCIIIVCICSRLTRNSWSVDPHLLEAFLAEDNLRFINGGLQRHDIEQLLRDVERWECTICAFQNVIQQPTCSLCHTQQGVKLIEPFQRDVVHSILGDNSSYIGSTMAKYPLKSTTSMSTSFARGPPISTARRYPKSSSFRQTASRIVHWTSLLHHALLPEDLSPQQRSARMRRQWTRKMDPQNHQVVWVRHFIDSEDFPLAYIIQVNPPQDMKICFELAVSNEPIELRTMQRVKSPIQSSLADQIAWTPVELVDGNRSVIGLQPAAEAWAGLLEVSKLAFTLKYAWFLDQVSSLIVPYEERHIRFKVSRIQVLEEAIVRMNELNGRSLCAIARVHFVGEMGQDAGAILREWYVIVAQAFMDPATGLFILANKDDNSYIINPNSGYDIQQYKLLDVDHLEAFHAVGRFIGRAFLDGQMLALPLNPMLFKAMLGVPMTLDDIESLDRSVYKSLRYLLENEHVDVLALTFSVTEMRGASMVEVDLIDNGSLIDVTDDNKHDYVDLMMRYLLFKRFEPQLLALIQGIYDIVPPELLIPFDHKELELLLCGLSEIDVADWKANTTVSSSLKQSVVLEWFWEIVEAMTLAEKAKLLQYTTGSTRVPVQGFKGLTSHDGRICHFTLKGITHKPGLYPVVHACFNRIDLPIYPDKTQLEDAIRMLLLSEPTGFDIS</sequence>
<dbReference type="SMART" id="SM00119">
    <property type="entry name" value="HECTc"/>
    <property type="match status" value="1"/>
</dbReference>
<evidence type="ECO:0000256" key="6">
    <source>
        <dbReference type="ARBA" id="ARBA00022771"/>
    </source>
</evidence>
<evidence type="ECO:0000313" key="12">
    <source>
        <dbReference type="EMBL" id="KAF0735800.1"/>
    </source>
</evidence>
<dbReference type="GO" id="GO:0008270">
    <property type="term" value="F:zinc ion binding"/>
    <property type="evidence" value="ECO:0007669"/>
    <property type="project" value="UniProtKB-KW"/>
</dbReference>
<dbReference type="Gene3D" id="3.30.2160.10">
    <property type="entry name" value="Hect, E3 ligase catalytic domain"/>
    <property type="match status" value="1"/>
</dbReference>
<dbReference type="FunFam" id="3.30.2160.10:FF:000001">
    <property type="entry name" value="E3 ubiquitin-protein ligase NEDD4-like"/>
    <property type="match status" value="1"/>
</dbReference>
<protein>
    <recommendedName>
        <fullName evidence="3">HECT-type E3 ubiquitin transferase</fullName>
        <ecNumber evidence="3">2.3.2.26</ecNumber>
    </recommendedName>
</protein>
<evidence type="ECO:0000256" key="5">
    <source>
        <dbReference type="ARBA" id="ARBA00022723"/>
    </source>
</evidence>
<dbReference type="PANTHER" id="PTHR11254">
    <property type="entry name" value="HECT DOMAIN UBIQUITIN-PROTEIN LIGASE"/>
    <property type="match status" value="1"/>
</dbReference>
<dbReference type="Gene3D" id="3.30.2410.10">
    <property type="entry name" value="Hect, E3 ligase catalytic domain"/>
    <property type="match status" value="1"/>
</dbReference>
<gene>
    <name evidence="12" type="ORF">Ae201684_007805</name>
</gene>
<keyword evidence="5" id="KW-0479">Metal-binding</keyword>
<accession>A0A6G0X764</accession>
<evidence type="ECO:0000256" key="3">
    <source>
        <dbReference type="ARBA" id="ARBA00012485"/>
    </source>
</evidence>
<dbReference type="EC" id="2.3.2.26" evidence="3"/>
<comment type="caution">
    <text evidence="12">The sequence shown here is derived from an EMBL/GenBank/DDBJ whole genome shotgun (WGS) entry which is preliminary data.</text>
</comment>
<keyword evidence="8" id="KW-0862">Zinc</keyword>
<dbReference type="GO" id="GO:0061630">
    <property type="term" value="F:ubiquitin protein ligase activity"/>
    <property type="evidence" value="ECO:0007669"/>
    <property type="project" value="UniProtKB-EC"/>
</dbReference>
<evidence type="ECO:0000256" key="7">
    <source>
        <dbReference type="ARBA" id="ARBA00022786"/>
    </source>
</evidence>
<name>A0A6G0X764_9STRA</name>
<dbReference type="GO" id="GO:0006511">
    <property type="term" value="P:ubiquitin-dependent protein catabolic process"/>
    <property type="evidence" value="ECO:0007669"/>
    <property type="project" value="TreeGrafter"/>
</dbReference>
<dbReference type="PROSITE" id="PS50237">
    <property type="entry name" value="HECT"/>
    <property type="match status" value="1"/>
</dbReference>
<evidence type="ECO:0000256" key="2">
    <source>
        <dbReference type="ARBA" id="ARBA00004906"/>
    </source>
</evidence>
<dbReference type="InterPro" id="IPR035983">
    <property type="entry name" value="Hect_E3_ubiquitin_ligase"/>
</dbReference>
<comment type="catalytic activity">
    <reaction evidence="1">
        <text>S-ubiquitinyl-[E2 ubiquitin-conjugating enzyme]-L-cysteine + [acceptor protein]-L-lysine = [E2 ubiquitin-conjugating enzyme]-L-cysteine + N(6)-ubiquitinyl-[acceptor protein]-L-lysine.</text>
        <dbReference type="EC" id="2.3.2.26"/>
    </reaction>
</comment>
<evidence type="ECO:0000256" key="8">
    <source>
        <dbReference type="ARBA" id="ARBA00022833"/>
    </source>
</evidence>
<dbReference type="VEuPathDB" id="FungiDB:AeMF1_021026"/>
<evidence type="ECO:0000256" key="10">
    <source>
        <dbReference type="SAM" id="Phobius"/>
    </source>
</evidence>
<dbReference type="GO" id="GO:0016567">
    <property type="term" value="P:protein ubiquitination"/>
    <property type="evidence" value="ECO:0007669"/>
    <property type="project" value="TreeGrafter"/>
</dbReference>
<dbReference type="SUPFAM" id="SSF56204">
    <property type="entry name" value="Hect, E3 ligase catalytic domain"/>
    <property type="match status" value="1"/>
</dbReference>
<dbReference type="InterPro" id="IPR001876">
    <property type="entry name" value="Znf_RanBP2"/>
</dbReference>
<keyword evidence="4" id="KW-0808">Transferase</keyword>
<dbReference type="Gene3D" id="3.90.1750.10">
    <property type="entry name" value="Hect, E3 ligase catalytic domains"/>
    <property type="match status" value="1"/>
</dbReference>
<keyword evidence="10" id="KW-0812">Transmembrane</keyword>
<reference evidence="12 13" key="1">
    <citation type="submission" date="2019-07" db="EMBL/GenBank/DDBJ databases">
        <title>Genomics analysis of Aphanomyces spp. identifies a new class of oomycete effector associated with host adaptation.</title>
        <authorList>
            <person name="Gaulin E."/>
        </authorList>
    </citation>
    <scope>NUCLEOTIDE SEQUENCE [LARGE SCALE GENOMIC DNA]</scope>
    <source>
        <strain evidence="12 13">ATCC 201684</strain>
    </source>
</reference>
<proteinExistence type="predicted"/>
<evidence type="ECO:0000259" key="11">
    <source>
        <dbReference type="PROSITE" id="PS50237"/>
    </source>
</evidence>
<dbReference type="GO" id="GO:0005737">
    <property type="term" value="C:cytoplasm"/>
    <property type="evidence" value="ECO:0007669"/>
    <property type="project" value="TreeGrafter"/>
</dbReference>
<dbReference type="FunFam" id="3.30.2410.10:FF:000009">
    <property type="entry name" value="Probable E3 ubiquitin-protein ligase HECTD2"/>
    <property type="match status" value="1"/>
</dbReference>
<dbReference type="Pfam" id="PF00632">
    <property type="entry name" value="HECT"/>
    <property type="match status" value="1"/>
</dbReference>
<dbReference type="CDD" id="cd00078">
    <property type="entry name" value="HECTc"/>
    <property type="match status" value="1"/>
</dbReference>
<dbReference type="PROSITE" id="PS01358">
    <property type="entry name" value="ZF_RANBP2_1"/>
    <property type="match status" value="1"/>
</dbReference>
<evidence type="ECO:0000313" key="13">
    <source>
        <dbReference type="Proteomes" id="UP000481153"/>
    </source>
</evidence>
<evidence type="ECO:0000256" key="1">
    <source>
        <dbReference type="ARBA" id="ARBA00000885"/>
    </source>
</evidence>
<evidence type="ECO:0000256" key="9">
    <source>
        <dbReference type="PROSITE-ProRule" id="PRU00104"/>
    </source>
</evidence>
<dbReference type="VEuPathDB" id="FungiDB:AeMF1_011516"/>
<dbReference type="AlphaFoldDB" id="A0A6G0X764"/>
<keyword evidence="6" id="KW-0863">Zinc-finger</keyword>
<dbReference type="EMBL" id="VJMJ01000093">
    <property type="protein sequence ID" value="KAF0735800.1"/>
    <property type="molecule type" value="Genomic_DNA"/>
</dbReference>
<dbReference type="PANTHER" id="PTHR11254:SF440">
    <property type="entry name" value="E3 UBIQUITIN-PROTEIN LIGASE NEDD-4"/>
    <property type="match status" value="1"/>
</dbReference>
<feature type="transmembrane region" description="Helical" evidence="10">
    <location>
        <begin position="6"/>
        <end position="27"/>
    </location>
</feature>
<keyword evidence="7 9" id="KW-0833">Ubl conjugation pathway</keyword>
<keyword evidence="13" id="KW-1185">Reference proteome</keyword>
<comment type="pathway">
    <text evidence="2">Protein modification; protein ubiquitination.</text>
</comment>
<feature type="active site" description="Glycyl thioester intermediate" evidence="9">
    <location>
        <position position="649"/>
    </location>
</feature>
<feature type="domain" description="HECT" evidence="11">
    <location>
        <begin position="338"/>
        <end position="682"/>
    </location>
</feature>
<organism evidence="12 13">
    <name type="scientific">Aphanomyces euteiches</name>
    <dbReference type="NCBI Taxonomy" id="100861"/>
    <lineage>
        <taxon>Eukaryota</taxon>
        <taxon>Sar</taxon>
        <taxon>Stramenopiles</taxon>
        <taxon>Oomycota</taxon>
        <taxon>Saprolegniomycetes</taxon>
        <taxon>Saprolegniales</taxon>
        <taxon>Verrucalvaceae</taxon>
        <taxon>Aphanomyces</taxon>
    </lineage>
</organism>
<dbReference type="InterPro" id="IPR000569">
    <property type="entry name" value="HECT_dom"/>
</dbReference>
<evidence type="ECO:0000256" key="4">
    <source>
        <dbReference type="ARBA" id="ARBA00022679"/>
    </source>
</evidence>
<keyword evidence="10" id="KW-0472">Membrane</keyword>
<keyword evidence="10" id="KW-1133">Transmembrane helix</keyword>